<keyword evidence="4 8" id="KW-1133">Transmembrane helix</keyword>
<feature type="transmembrane region" description="Helical" evidence="8">
    <location>
        <begin position="143"/>
        <end position="165"/>
    </location>
</feature>
<accession>A0AAV2T1K5</accession>
<gene>
    <name evidence="9" type="ORF">CDAUBV1_LOCUS1469</name>
</gene>
<evidence type="ECO:0000256" key="8">
    <source>
        <dbReference type="SAM" id="Phobius"/>
    </source>
</evidence>
<feature type="transmembrane region" description="Helical" evidence="8">
    <location>
        <begin position="200"/>
        <end position="222"/>
    </location>
</feature>
<dbReference type="GO" id="GO:0016020">
    <property type="term" value="C:membrane"/>
    <property type="evidence" value="ECO:0007669"/>
    <property type="project" value="UniProtKB-SubCell"/>
</dbReference>
<proteinExistence type="inferred from homology"/>
<protein>
    <recommendedName>
        <fullName evidence="6">Complex I assembly factor TIMMDC1, mitochondrial</fullName>
    </recommendedName>
    <alternativeName>
        <fullName evidence="7">Translocase of inner mitochondrial membrane domain-containing protein 1</fullName>
    </alternativeName>
</protein>
<sequence>MADIPDDDSELLGKTTDEIAADLAHRDFIMKHGLIRELRKEDRPNEEEIMRQNVERHIANSTPWTRVSSMFSSNDLLRETDLCKTGRMAKDMPVVVGGLAGTAVAIARVVSAYDEFVRSNKLTSFCTPEMAKRRAADYTMLKALTFGLSTGIKATLLAGGCYTFPLMISAMQGKTSFWEYAVGWGSACSLYCINRGRRSMLIAALVGFVPGLLYGSINLLIARKLQVTFEDMYRNQVSALVRSSQDLSGSMLQ</sequence>
<evidence type="ECO:0000256" key="6">
    <source>
        <dbReference type="ARBA" id="ARBA00040778"/>
    </source>
</evidence>
<comment type="similarity">
    <text evidence="2">Belongs to the Tim17/Tim22/Tim23 family.</text>
</comment>
<dbReference type="InterPro" id="IPR055299">
    <property type="entry name" value="TIMMDC1"/>
</dbReference>
<evidence type="ECO:0000256" key="1">
    <source>
        <dbReference type="ARBA" id="ARBA00004141"/>
    </source>
</evidence>
<dbReference type="EMBL" id="CAXLJL010000057">
    <property type="protein sequence ID" value="CAL5130024.1"/>
    <property type="molecule type" value="Genomic_DNA"/>
</dbReference>
<feature type="transmembrane region" description="Helical" evidence="8">
    <location>
        <begin position="177"/>
        <end position="193"/>
    </location>
</feature>
<organism evidence="9 10">
    <name type="scientific">Calicophoron daubneyi</name>
    <name type="common">Rumen fluke</name>
    <name type="synonym">Paramphistomum daubneyi</name>
    <dbReference type="NCBI Taxonomy" id="300641"/>
    <lineage>
        <taxon>Eukaryota</taxon>
        <taxon>Metazoa</taxon>
        <taxon>Spiralia</taxon>
        <taxon>Lophotrochozoa</taxon>
        <taxon>Platyhelminthes</taxon>
        <taxon>Trematoda</taxon>
        <taxon>Digenea</taxon>
        <taxon>Plagiorchiida</taxon>
        <taxon>Pronocephalata</taxon>
        <taxon>Paramphistomoidea</taxon>
        <taxon>Paramphistomidae</taxon>
        <taxon>Calicophoron</taxon>
    </lineage>
</organism>
<dbReference type="PANTHER" id="PTHR13002:SF1">
    <property type="entry name" value="COMPLEX I ASSEMBLY FACTOR TIMMDC1, MITOCHONDRIAL"/>
    <property type="match status" value="1"/>
</dbReference>
<keyword evidence="5 8" id="KW-0472">Membrane</keyword>
<dbReference type="GO" id="GO:0032981">
    <property type="term" value="P:mitochondrial respiratory chain complex I assembly"/>
    <property type="evidence" value="ECO:0007669"/>
    <property type="project" value="InterPro"/>
</dbReference>
<dbReference type="GO" id="GO:0005739">
    <property type="term" value="C:mitochondrion"/>
    <property type="evidence" value="ECO:0007669"/>
    <property type="project" value="TreeGrafter"/>
</dbReference>
<evidence type="ECO:0000256" key="7">
    <source>
        <dbReference type="ARBA" id="ARBA00041344"/>
    </source>
</evidence>
<dbReference type="AlphaFoldDB" id="A0AAV2T1K5"/>
<comment type="subcellular location">
    <subcellularLocation>
        <location evidence="1">Membrane</location>
        <topology evidence="1">Multi-pass membrane protein</topology>
    </subcellularLocation>
</comment>
<evidence type="ECO:0000256" key="2">
    <source>
        <dbReference type="ARBA" id="ARBA00008444"/>
    </source>
</evidence>
<evidence type="ECO:0000313" key="9">
    <source>
        <dbReference type="EMBL" id="CAL5130024.1"/>
    </source>
</evidence>
<name>A0AAV2T1K5_CALDB</name>
<evidence type="ECO:0000256" key="3">
    <source>
        <dbReference type="ARBA" id="ARBA00022692"/>
    </source>
</evidence>
<evidence type="ECO:0000256" key="5">
    <source>
        <dbReference type="ARBA" id="ARBA00023136"/>
    </source>
</evidence>
<evidence type="ECO:0000313" key="10">
    <source>
        <dbReference type="Proteomes" id="UP001497525"/>
    </source>
</evidence>
<keyword evidence="3 8" id="KW-0812">Transmembrane</keyword>
<evidence type="ECO:0000256" key="4">
    <source>
        <dbReference type="ARBA" id="ARBA00022989"/>
    </source>
</evidence>
<comment type="caution">
    <text evidence="9">The sequence shown here is derived from an EMBL/GenBank/DDBJ whole genome shotgun (WGS) entry which is preliminary data.</text>
</comment>
<dbReference type="Proteomes" id="UP001497525">
    <property type="component" value="Unassembled WGS sequence"/>
</dbReference>
<reference evidence="9" key="1">
    <citation type="submission" date="2024-06" db="EMBL/GenBank/DDBJ databases">
        <authorList>
            <person name="Liu X."/>
            <person name="Lenzi L."/>
            <person name="Haldenby T S."/>
            <person name="Uol C."/>
        </authorList>
    </citation>
    <scope>NUCLEOTIDE SEQUENCE</scope>
</reference>
<dbReference type="PANTHER" id="PTHR13002">
    <property type="entry name" value="C3ORF1 PROTEIN-RELATED"/>
    <property type="match status" value="1"/>
</dbReference>